<keyword evidence="2" id="KW-0812">Transmembrane</keyword>
<feature type="chain" id="PRO_5020833979" description="Galactose oxidase" evidence="3">
    <location>
        <begin position="25"/>
        <end position="955"/>
    </location>
</feature>
<keyword evidence="2" id="KW-1133">Transmembrane helix</keyword>
<feature type="transmembrane region" description="Helical" evidence="2">
    <location>
        <begin position="497"/>
        <end position="517"/>
    </location>
</feature>
<evidence type="ECO:0000313" key="4">
    <source>
        <dbReference type="EMBL" id="THV08579.1"/>
    </source>
</evidence>
<feature type="compositionally biased region" description="Low complexity" evidence="1">
    <location>
        <begin position="366"/>
        <end position="378"/>
    </location>
</feature>
<feature type="region of interest" description="Disordered" evidence="1">
    <location>
        <begin position="454"/>
        <end position="487"/>
    </location>
</feature>
<feature type="transmembrane region" description="Helical" evidence="2">
    <location>
        <begin position="823"/>
        <end position="845"/>
    </location>
</feature>
<dbReference type="PANTHER" id="PTHR23244">
    <property type="entry name" value="KELCH REPEAT DOMAIN"/>
    <property type="match status" value="1"/>
</dbReference>
<feature type="region of interest" description="Disordered" evidence="1">
    <location>
        <begin position="347"/>
        <end position="379"/>
    </location>
</feature>
<evidence type="ECO:0000256" key="1">
    <source>
        <dbReference type="SAM" id="MobiDB-lite"/>
    </source>
</evidence>
<dbReference type="OrthoDB" id="10250130at2759"/>
<sequence>MASSLLFTLTLFYHAFFLLTPVNAQIIATDTPVPPLQWINLTGILQGTNKPPPLKDAAIGYDETSRTIIIFGGESQGGIPQSQTYLLSLDALTWSSPSSPDNLGNSPPARSAALYGNDIAASNRHGFIVIGGKGSDDNALSDEYSYLQQFWSQVELSPGGPSARWSAAGGRDSRVGPIQDPIVPGPNNTFYLAGGFNGHQGEPLSDLWRLNISGTLSSNLPNNVKGSWEQMDISNLPSSVGSANTVISSTVVSSGGCNTSSVTDSTCVTQKSYILNLPSPVTVGGCPAPRRGAAMVSNMNTFTGSFGSQTFLLLGTVDTSVWSDDGGSRKGEVAVLDTNTVVWTRILPSGDPGDSGQEAFPTPREGSAAISSSSALVGGSSGTYSDTLVFGGRDSDGNYLSEVWLLRAYFGSVTPSQPHWSGFGNGQLQSGVNSTGRGVQVQYLTSCATQIASSPASTSTKPTQTRSDSPASATGSPSTTPSASRGPIYDTAITHKILAPLSLALFMPAFLLFRSYSPPYNSHERSPQYIAVVYFSGLLILVSYGLGLAGLATSFTSLSFIPATTSSTLFKRSPSSSNFLQTGHGRAGLAFFLGLYGVVPLLCFWSMLPNRYTRVDAAPSEDDKEEEREQATATSMDTAEKLRTRTARSASQSLNTSSRPASPRHRTHSWGPSVLWRPSHERRVSTDSDSVSDTSPRRAFEVVNRPNRTRRPSAGVLSTPVSSESRRTPSRSLGDIDWLQRRRSVGAVGELDYALTLATRARESPSTPATIDAMLLAHQKEQPDTRPELPNTFQIIIRSLFHVFLLGLSIIGLVALWTDAPKATFIVFLVWLALFYAVLAVQAWYKYPSTSVLATMVTRLRSEPQELPKQSYAPSTTPLEQYPFPTHDGPYVHDPPFRVASDDQSHLGPRSVENDDDDDEDEDARQRRIESEMGRREVSIVTTQLKRKLWVTNPS</sequence>
<organism evidence="4 5">
    <name type="scientific">Dendrothele bispora (strain CBS 962.96)</name>
    <dbReference type="NCBI Taxonomy" id="1314807"/>
    <lineage>
        <taxon>Eukaryota</taxon>
        <taxon>Fungi</taxon>
        <taxon>Dikarya</taxon>
        <taxon>Basidiomycota</taxon>
        <taxon>Agaricomycotina</taxon>
        <taxon>Agaricomycetes</taxon>
        <taxon>Agaricomycetidae</taxon>
        <taxon>Agaricales</taxon>
        <taxon>Agaricales incertae sedis</taxon>
        <taxon>Dendrothele</taxon>
    </lineage>
</organism>
<dbReference type="AlphaFoldDB" id="A0A4S8N0I6"/>
<feature type="region of interest" description="Disordered" evidence="1">
    <location>
        <begin position="617"/>
        <end position="730"/>
    </location>
</feature>
<keyword evidence="5" id="KW-1185">Reference proteome</keyword>
<feature type="signal peptide" evidence="3">
    <location>
        <begin position="1"/>
        <end position="24"/>
    </location>
</feature>
<protein>
    <recommendedName>
        <fullName evidence="6">Galactose oxidase</fullName>
    </recommendedName>
</protein>
<keyword evidence="3" id="KW-0732">Signal</keyword>
<feature type="transmembrane region" description="Helical" evidence="2">
    <location>
        <begin position="587"/>
        <end position="608"/>
    </location>
</feature>
<evidence type="ECO:0000313" key="5">
    <source>
        <dbReference type="Proteomes" id="UP000297245"/>
    </source>
</evidence>
<proteinExistence type="predicted"/>
<reference evidence="4 5" key="1">
    <citation type="journal article" date="2019" name="Nat. Ecol. Evol.">
        <title>Megaphylogeny resolves global patterns of mushroom evolution.</title>
        <authorList>
            <person name="Varga T."/>
            <person name="Krizsan K."/>
            <person name="Foldi C."/>
            <person name="Dima B."/>
            <person name="Sanchez-Garcia M."/>
            <person name="Sanchez-Ramirez S."/>
            <person name="Szollosi G.J."/>
            <person name="Szarkandi J.G."/>
            <person name="Papp V."/>
            <person name="Albert L."/>
            <person name="Andreopoulos W."/>
            <person name="Angelini C."/>
            <person name="Antonin V."/>
            <person name="Barry K.W."/>
            <person name="Bougher N.L."/>
            <person name="Buchanan P."/>
            <person name="Buyck B."/>
            <person name="Bense V."/>
            <person name="Catcheside P."/>
            <person name="Chovatia M."/>
            <person name="Cooper J."/>
            <person name="Damon W."/>
            <person name="Desjardin D."/>
            <person name="Finy P."/>
            <person name="Geml J."/>
            <person name="Haridas S."/>
            <person name="Hughes K."/>
            <person name="Justo A."/>
            <person name="Karasinski D."/>
            <person name="Kautmanova I."/>
            <person name="Kiss B."/>
            <person name="Kocsube S."/>
            <person name="Kotiranta H."/>
            <person name="LaButti K.M."/>
            <person name="Lechner B.E."/>
            <person name="Liimatainen K."/>
            <person name="Lipzen A."/>
            <person name="Lukacs Z."/>
            <person name="Mihaltcheva S."/>
            <person name="Morgado L.N."/>
            <person name="Niskanen T."/>
            <person name="Noordeloos M.E."/>
            <person name="Ohm R.A."/>
            <person name="Ortiz-Santana B."/>
            <person name="Ovrebo C."/>
            <person name="Racz N."/>
            <person name="Riley R."/>
            <person name="Savchenko A."/>
            <person name="Shiryaev A."/>
            <person name="Soop K."/>
            <person name="Spirin V."/>
            <person name="Szebenyi C."/>
            <person name="Tomsovsky M."/>
            <person name="Tulloss R.E."/>
            <person name="Uehling J."/>
            <person name="Grigoriev I.V."/>
            <person name="Vagvolgyi C."/>
            <person name="Papp T."/>
            <person name="Martin F.M."/>
            <person name="Miettinen O."/>
            <person name="Hibbett D.S."/>
            <person name="Nagy L.G."/>
        </authorList>
    </citation>
    <scope>NUCLEOTIDE SEQUENCE [LARGE SCALE GENOMIC DNA]</scope>
    <source>
        <strain evidence="4 5">CBS 962.96</strain>
    </source>
</reference>
<feature type="region of interest" description="Disordered" evidence="1">
    <location>
        <begin position="864"/>
        <end position="938"/>
    </location>
</feature>
<feature type="compositionally biased region" description="Acidic residues" evidence="1">
    <location>
        <begin position="619"/>
        <end position="628"/>
    </location>
</feature>
<feature type="transmembrane region" description="Helical" evidence="2">
    <location>
        <begin position="795"/>
        <end position="817"/>
    </location>
</feature>
<dbReference type="InterPro" id="IPR015915">
    <property type="entry name" value="Kelch-typ_b-propeller"/>
</dbReference>
<evidence type="ECO:0000256" key="2">
    <source>
        <dbReference type="SAM" id="Phobius"/>
    </source>
</evidence>
<keyword evidence="2" id="KW-0472">Membrane</keyword>
<feature type="compositionally biased region" description="Polar residues" evidence="1">
    <location>
        <begin position="647"/>
        <end position="660"/>
    </location>
</feature>
<dbReference type="EMBL" id="ML179035">
    <property type="protein sequence ID" value="THV08579.1"/>
    <property type="molecule type" value="Genomic_DNA"/>
</dbReference>
<dbReference type="Proteomes" id="UP000297245">
    <property type="component" value="Unassembled WGS sequence"/>
</dbReference>
<feature type="compositionally biased region" description="Low complexity" evidence="1">
    <location>
        <begin position="454"/>
        <end position="484"/>
    </location>
</feature>
<dbReference type="SUPFAM" id="SSF117281">
    <property type="entry name" value="Kelch motif"/>
    <property type="match status" value="1"/>
</dbReference>
<feature type="compositionally biased region" description="Acidic residues" evidence="1">
    <location>
        <begin position="914"/>
        <end position="923"/>
    </location>
</feature>
<gene>
    <name evidence="4" type="ORF">K435DRAFT_847430</name>
</gene>
<feature type="compositionally biased region" description="Basic and acidic residues" evidence="1">
    <location>
        <begin position="924"/>
        <end position="938"/>
    </location>
</feature>
<accession>A0A4S8N0I6</accession>
<evidence type="ECO:0000256" key="3">
    <source>
        <dbReference type="SAM" id="SignalP"/>
    </source>
</evidence>
<name>A0A4S8N0I6_DENBC</name>
<feature type="transmembrane region" description="Helical" evidence="2">
    <location>
        <begin position="529"/>
        <end position="552"/>
    </location>
</feature>
<evidence type="ECO:0008006" key="6">
    <source>
        <dbReference type="Google" id="ProtNLM"/>
    </source>
</evidence>
<dbReference type="Gene3D" id="2.120.10.80">
    <property type="entry name" value="Kelch-type beta propeller"/>
    <property type="match status" value="2"/>
</dbReference>